<dbReference type="EMBL" id="QZCG01000003">
    <property type="protein sequence ID" value="RJE87276.1"/>
    <property type="molecule type" value="Genomic_DNA"/>
</dbReference>
<comment type="caution">
    <text evidence="3">The sequence shown here is derived from an EMBL/GenBank/DDBJ whole genome shotgun (WGS) entry which is preliminary data.</text>
</comment>
<accession>A0A418T269</accession>
<organism evidence="3 4">
    <name type="scientific">Paracoccus onubensis</name>
    <dbReference type="NCBI Taxonomy" id="1675788"/>
    <lineage>
        <taxon>Bacteria</taxon>
        <taxon>Pseudomonadati</taxon>
        <taxon>Pseudomonadota</taxon>
        <taxon>Alphaproteobacteria</taxon>
        <taxon>Rhodobacterales</taxon>
        <taxon>Paracoccaceae</taxon>
        <taxon>Paracoccus</taxon>
    </lineage>
</organism>
<feature type="region of interest" description="Disordered" evidence="1">
    <location>
        <begin position="1"/>
        <end position="20"/>
    </location>
</feature>
<proteinExistence type="predicted"/>
<dbReference type="OrthoDB" id="6431152at2"/>
<dbReference type="Pfam" id="PF13503">
    <property type="entry name" value="DUF4123"/>
    <property type="match status" value="1"/>
</dbReference>
<dbReference type="AlphaFoldDB" id="A0A418T269"/>
<keyword evidence="4" id="KW-1185">Reference proteome</keyword>
<reference evidence="4" key="1">
    <citation type="submission" date="2018-09" db="EMBL/GenBank/DDBJ databases">
        <title>Acidovorax cavernicola nov. sp. isolated from Gruta de las Maravillas (Aracena, Spain).</title>
        <authorList>
            <person name="Jurado V."/>
            <person name="Gutierrez-Patricio S."/>
            <person name="Gonzalez-Pimentel J.L."/>
            <person name="Miller A.Z."/>
            <person name="Laiz L."/>
            <person name="Saiz-Jimenez C."/>
        </authorList>
    </citation>
    <scope>NUCLEOTIDE SEQUENCE [LARGE SCALE GENOMIC DNA]</scope>
    <source>
        <strain evidence="4">1011MAR3C25</strain>
    </source>
</reference>
<evidence type="ECO:0000313" key="3">
    <source>
        <dbReference type="EMBL" id="RJE87276.1"/>
    </source>
</evidence>
<dbReference type="Proteomes" id="UP000284202">
    <property type="component" value="Unassembled WGS sequence"/>
</dbReference>
<protein>
    <submittedName>
        <fullName evidence="3">DUF4123 domain-containing protein</fullName>
    </submittedName>
</protein>
<feature type="domain" description="DUF4123" evidence="2">
    <location>
        <begin position="63"/>
        <end position="180"/>
    </location>
</feature>
<name>A0A418T269_9RHOB</name>
<dbReference type="InterPro" id="IPR025391">
    <property type="entry name" value="DUF4123"/>
</dbReference>
<gene>
    <name evidence="3" type="ORF">D3P04_05940</name>
</gene>
<evidence type="ECO:0000256" key="1">
    <source>
        <dbReference type="SAM" id="MobiDB-lite"/>
    </source>
</evidence>
<evidence type="ECO:0000259" key="2">
    <source>
        <dbReference type="Pfam" id="PF13503"/>
    </source>
</evidence>
<sequence>MPFPGPSPLTRQLPPHTTDSLSLNHTEIPFQFQDQTGVPFWDRPACPGPLYPDFCEFSPGEQLYVVMDGATRQQHLGANDLETYQETLSAAPFFTTGTARDEYGPWLLALGVEGRIRARFLESMFSREAAPLTGIFLKTHASYSELRSHLRGLTKVCPDPDSDPSIFLRFWDPRTTAALFKANLHRSEFIERLCHTRSGTPIIWYAATAHDRMHRFAPTGKVTALRSRSPLILEPRDRAALNDVGFAALGSVIGNWLSGSYPNLSDIGHAAQERIGQHVVTIGRQHRFTLKDEFSQLAHLMHYLGGWFGQTNIFPEIDAVLKTQGTGRHRAMQGVFAEAWLRSHLPAMLRARQDILDDPLLQGDGLPQIDETELSPLLARHIADSDMPAVARMSRLVEADTTSRRAPSALVPLITLISLFLGYRFFDDPFRGATPGAARDWHATSRQGWEMLRSFDYA</sequence>
<evidence type="ECO:0000313" key="4">
    <source>
        <dbReference type="Proteomes" id="UP000284202"/>
    </source>
</evidence>